<proteinExistence type="predicted"/>
<evidence type="ECO:0000313" key="2">
    <source>
        <dbReference type="Proteomes" id="UP000034838"/>
    </source>
</evidence>
<evidence type="ECO:0000313" key="1">
    <source>
        <dbReference type="EMBL" id="OIK24029.1"/>
    </source>
</evidence>
<accession>A0A1J4PSY9</accession>
<comment type="caution">
    <text evidence="1">The sequence shown here is derived from an EMBL/GenBank/DDBJ whole genome shotgun (WGS) entry which is preliminary data.</text>
</comment>
<protein>
    <submittedName>
        <fullName evidence="1">Uncharacterized protein</fullName>
    </submittedName>
</protein>
<dbReference type="Proteomes" id="UP000034838">
    <property type="component" value="Unassembled WGS sequence"/>
</dbReference>
<dbReference type="EMBL" id="LBDA02000080">
    <property type="protein sequence ID" value="OIK24029.1"/>
    <property type="molecule type" value="Genomic_DNA"/>
</dbReference>
<dbReference type="AlphaFoldDB" id="A0A1J4PSY9"/>
<sequence>MLATAAVAAGVVVYGTTGSGGRSGGHAPQQAQAVTAAAFLDHTADVAYAKSASSGRYWKVRKQVRHTGAKSAPRTDNSSTADYYYARSMNAVHVVVGGQTHTKAGAFAWGLGPKELHSWSDLNRLPVAPAQLVSLMNSSKEYAGRSAFLQAGTLLGETPARPDLRAGLYRALARLHGVELVGTVKDSAGRSGTELVFTGALSTDRMVIDPRTSVLLEITSVSTKGRDRGETTRVTYLSSGPADKIG</sequence>
<name>A0A1J4PSY9_9ACTN</name>
<gene>
    <name evidence="1" type="ORF">VT52_028790</name>
</gene>
<organism evidence="1 2">
    <name type="scientific">Streptomyces malaysiense</name>
    <dbReference type="NCBI Taxonomy" id="1428626"/>
    <lineage>
        <taxon>Bacteria</taxon>
        <taxon>Bacillati</taxon>
        <taxon>Actinomycetota</taxon>
        <taxon>Actinomycetes</taxon>
        <taxon>Kitasatosporales</taxon>
        <taxon>Streptomycetaceae</taxon>
        <taxon>Streptomyces</taxon>
    </lineage>
</organism>
<reference evidence="1" key="1">
    <citation type="submission" date="2016-10" db="EMBL/GenBank/DDBJ databases">
        <title>Genome sequence of Streptomyces malaysiense MUSC 136.</title>
        <authorList>
            <person name="Lee L.-H."/>
            <person name="Ser H.-L."/>
        </authorList>
    </citation>
    <scope>NUCLEOTIDE SEQUENCE [LARGE SCALE GENOMIC DNA]</scope>
    <source>
        <strain evidence="1">MUSC 136</strain>
    </source>
</reference>
<keyword evidence="2" id="KW-1185">Reference proteome</keyword>